<name>A0A563E3Z8_9MICO</name>
<proteinExistence type="predicted"/>
<dbReference type="EMBL" id="VCQV01000007">
    <property type="protein sequence ID" value="TWP37250.1"/>
    <property type="molecule type" value="Genomic_DNA"/>
</dbReference>
<gene>
    <name evidence="1" type="ORF">FGL98_07555</name>
</gene>
<reference evidence="1 2" key="1">
    <citation type="submission" date="2019-05" db="EMBL/GenBank/DDBJ databases">
        <authorList>
            <person name="Lee S.D."/>
        </authorList>
    </citation>
    <scope>NUCLEOTIDE SEQUENCE [LARGE SCALE GENOMIC DNA]</scope>
    <source>
        <strain evidence="1 2">C5-26</strain>
    </source>
</reference>
<evidence type="ECO:0000313" key="1">
    <source>
        <dbReference type="EMBL" id="TWP37250.1"/>
    </source>
</evidence>
<reference evidence="1 2" key="2">
    <citation type="submission" date="2019-08" db="EMBL/GenBank/DDBJ databases">
        <title>Jejuicoccus antrihumi gen. nov., sp. nov., a new member of the family Dermacoccaceae isolated from a cave.</title>
        <authorList>
            <person name="Schumann P."/>
            <person name="Kim I.S."/>
        </authorList>
    </citation>
    <scope>NUCLEOTIDE SEQUENCE [LARGE SCALE GENOMIC DNA]</scope>
    <source>
        <strain evidence="1 2">C5-26</strain>
    </source>
</reference>
<protein>
    <submittedName>
        <fullName evidence="1">Uncharacterized protein</fullName>
    </submittedName>
</protein>
<dbReference type="RefSeq" id="WP_146316142.1">
    <property type="nucleotide sequence ID" value="NZ_VCQV01000007.1"/>
</dbReference>
<dbReference type="AlphaFoldDB" id="A0A563E3Z8"/>
<organism evidence="1 2">
    <name type="scientific">Leekyejoonella antrihumi</name>
    <dbReference type="NCBI Taxonomy" id="1660198"/>
    <lineage>
        <taxon>Bacteria</taxon>
        <taxon>Bacillati</taxon>
        <taxon>Actinomycetota</taxon>
        <taxon>Actinomycetes</taxon>
        <taxon>Micrococcales</taxon>
        <taxon>Dermacoccaceae</taxon>
        <taxon>Leekyejoonella</taxon>
    </lineage>
</organism>
<dbReference type="Proteomes" id="UP000320244">
    <property type="component" value="Unassembled WGS sequence"/>
</dbReference>
<comment type="caution">
    <text evidence="1">The sequence shown here is derived from an EMBL/GenBank/DDBJ whole genome shotgun (WGS) entry which is preliminary data.</text>
</comment>
<accession>A0A563E3Z8</accession>
<sequence>MPRRDLDVPDSNVAELSGIGIRLTSVEISNDTTVVIDAHCGPRYQADMTAFRAAYDRWEQTAERPMGPIPHITCSSRLKRLCQQTLSDDVGTDYVPHGGCSGGSGTEFECSHTIDPVPPVDAHHLRVDVVDHIVIFGTVSLNL</sequence>
<keyword evidence="2" id="KW-1185">Reference proteome</keyword>
<evidence type="ECO:0000313" key="2">
    <source>
        <dbReference type="Proteomes" id="UP000320244"/>
    </source>
</evidence>
<dbReference type="OrthoDB" id="3380343at2"/>